<accession>A0A2S0N4V2</accession>
<dbReference type="AlphaFoldDB" id="A0A2S0N4V2"/>
<name>A0A2S0N4V2_9BURK</name>
<gene>
    <name evidence="2" type="ORF">C6571_00920</name>
</gene>
<sequence length="255" mass="28707">MHQWFDSPPGRYLLEWEQARYDEAVVDAFGYHGLQLGMPLLDGLQANRMPHRWRAVAYPELLGVGAAPELLADPVALPFPESSIDLLLLPHTLELSEDPHAALREAARVLVPEGRLVISGLNPVSLWALRQGRARMCQRFGHGRLFLPDVGEVIGHWRLRDWLRLLGLELESLEFGCYRPAVRSEGWLNRFAWMDPVGTRCWPIFGAAYFAVAVKRVAGMRLLEPAWRTGAQRARTQVPVANRSAAPFQSTGKTE</sequence>
<protein>
    <submittedName>
        <fullName evidence="2">SAM-dependent methyltransferase</fullName>
    </submittedName>
</protein>
<dbReference type="EMBL" id="CP027669">
    <property type="protein sequence ID" value="AVO42981.1"/>
    <property type="molecule type" value="Genomic_DNA"/>
</dbReference>
<reference evidence="2 3" key="1">
    <citation type="submission" date="2018-03" db="EMBL/GenBank/DDBJ databases">
        <title>Genome sequencing of Simplicispira sp.</title>
        <authorList>
            <person name="Kim S.-J."/>
            <person name="Heo J."/>
            <person name="Kwon S.-W."/>
        </authorList>
    </citation>
    <scope>NUCLEOTIDE SEQUENCE [LARGE SCALE GENOMIC DNA]</scope>
    <source>
        <strain evidence="2 3">SC1-8</strain>
    </source>
</reference>
<dbReference type="OrthoDB" id="6191410at2"/>
<keyword evidence="2" id="KW-0489">Methyltransferase</keyword>
<dbReference type="Pfam" id="PF08241">
    <property type="entry name" value="Methyltransf_11"/>
    <property type="match status" value="1"/>
</dbReference>
<dbReference type="SUPFAM" id="SSF53335">
    <property type="entry name" value="S-adenosyl-L-methionine-dependent methyltransferases"/>
    <property type="match status" value="1"/>
</dbReference>
<evidence type="ECO:0000313" key="3">
    <source>
        <dbReference type="Proteomes" id="UP000239326"/>
    </source>
</evidence>
<dbReference type="Proteomes" id="UP000239326">
    <property type="component" value="Chromosome"/>
</dbReference>
<dbReference type="GO" id="GO:0032259">
    <property type="term" value="P:methylation"/>
    <property type="evidence" value="ECO:0007669"/>
    <property type="project" value="UniProtKB-KW"/>
</dbReference>
<dbReference type="GO" id="GO:0008757">
    <property type="term" value="F:S-adenosylmethionine-dependent methyltransferase activity"/>
    <property type="evidence" value="ECO:0007669"/>
    <property type="project" value="InterPro"/>
</dbReference>
<evidence type="ECO:0000313" key="2">
    <source>
        <dbReference type="EMBL" id="AVO42981.1"/>
    </source>
</evidence>
<dbReference type="InterPro" id="IPR029063">
    <property type="entry name" value="SAM-dependent_MTases_sf"/>
</dbReference>
<keyword evidence="2" id="KW-0808">Transferase</keyword>
<dbReference type="Gene3D" id="3.40.50.150">
    <property type="entry name" value="Vaccinia Virus protein VP39"/>
    <property type="match status" value="1"/>
</dbReference>
<dbReference type="KEGG" id="simp:C6571_00920"/>
<dbReference type="InterPro" id="IPR013216">
    <property type="entry name" value="Methyltransf_11"/>
</dbReference>
<evidence type="ECO:0000259" key="1">
    <source>
        <dbReference type="Pfam" id="PF08241"/>
    </source>
</evidence>
<organism evidence="2 3">
    <name type="scientific">Simplicispira suum</name>
    <dbReference type="NCBI Taxonomy" id="2109915"/>
    <lineage>
        <taxon>Bacteria</taxon>
        <taxon>Pseudomonadati</taxon>
        <taxon>Pseudomonadota</taxon>
        <taxon>Betaproteobacteria</taxon>
        <taxon>Burkholderiales</taxon>
        <taxon>Comamonadaceae</taxon>
        <taxon>Simplicispira</taxon>
    </lineage>
</organism>
<feature type="domain" description="Methyltransferase type 11" evidence="1">
    <location>
        <begin position="70"/>
        <end position="118"/>
    </location>
</feature>
<proteinExistence type="predicted"/>
<keyword evidence="3" id="KW-1185">Reference proteome</keyword>